<dbReference type="Pfam" id="PF01896">
    <property type="entry name" value="DNA_primase_S"/>
    <property type="match status" value="1"/>
</dbReference>
<keyword evidence="14" id="KW-1185">Reference proteome</keyword>
<dbReference type="NCBIfam" id="TIGR00335">
    <property type="entry name" value="primase_sml"/>
    <property type="match status" value="1"/>
</dbReference>
<evidence type="ECO:0000256" key="1">
    <source>
        <dbReference type="ARBA" id="ARBA00001936"/>
    </source>
</evidence>
<sequence>MPSESNETPVKSNYSPDTLPELLPVYYKRLFPFGPYYRWLNYGGAPKSYFLNREFSFTLENDIYIRYQSFSDQNEMEKEIQKRCPYKIDIGAVFTHKPKDHRTLKAAAFQAQEKELVFDIDMTDYDDVRSCCQGADICSKCWPLMTIAIKIVDSALYEDFGFEHRLWVYSGRRGVHCWVCDEAARKLSQNARSAIAEYLSIVKGGENQVKKVSLPDQLHPSVERAKQVIVSYFEDYALNKQDILGDKESWKKVLALVPDDTLRGHLENDMTKGSNSLERWKLLRERVSREVSVGRAKRCGQLVAEIAFQYCYPRLDVNVSKGVNHLLKSPFCVHPKTGRVCVAMDTAELDRFDPLAVPDISQLCLEIDEYDRKNQPTENDENQPPTKKRIKDYKKTSLLKNVEVFEKFVVSLEKTWKGKLLEQSDQQMEF</sequence>
<dbReference type="GeneID" id="586401"/>
<evidence type="ECO:0000256" key="9">
    <source>
        <dbReference type="ARBA" id="ARBA00022723"/>
    </source>
</evidence>
<dbReference type="Proteomes" id="UP000007110">
    <property type="component" value="Unassembled WGS sequence"/>
</dbReference>
<keyword evidence="8 12" id="KW-0235">DNA replication</keyword>
<dbReference type="EC" id="2.7.7.-" evidence="12"/>
<dbReference type="GO" id="GO:0006269">
    <property type="term" value="P:DNA replication, synthesis of primer"/>
    <property type="evidence" value="ECO:0000318"/>
    <property type="project" value="GO_Central"/>
</dbReference>
<keyword evidence="11" id="KW-0804">Transcription</keyword>
<evidence type="ECO:0000256" key="10">
    <source>
        <dbReference type="ARBA" id="ARBA00022833"/>
    </source>
</evidence>
<dbReference type="GO" id="GO:0006270">
    <property type="term" value="P:DNA replication initiation"/>
    <property type="evidence" value="ECO:0007669"/>
    <property type="project" value="UniProtKB-ARBA"/>
</dbReference>
<dbReference type="FunFam" id="3.90.920.10:FF:000001">
    <property type="entry name" value="DNA primase"/>
    <property type="match status" value="1"/>
</dbReference>
<dbReference type="RefSeq" id="XP_011680545.1">
    <property type="nucleotide sequence ID" value="XM_011682243.2"/>
</dbReference>
<keyword evidence="10" id="KW-0862">Zinc</keyword>
<evidence type="ECO:0000256" key="8">
    <source>
        <dbReference type="ARBA" id="ARBA00022705"/>
    </source>
</evidence>
<evidence type="ECO:0000256" key="3">
    <source>
        <dbReference type="ARBA" id="ARBA00009762"/>
    </source>
</evidence>
<keyword evidence="7" id="KW-0548">Nucleotidyltransferase</keyword>
<dbReference type="GO" id="GO:0046872">
    <property type="term" value="F:metal ion binding"/>
    <property type="evidence" value="ECO:0007669"/>
    <property type="project" value="UniProtKB-KW"/>
</dbReference>
<dbReference type="GO" id="GO:0005658">
    <property type="term" value="C:alpha DNA polymerase:primase complex"/>
    <property type="evidence" value="ECO:0000318"/>
    <property type="project" value="GO_Central"/>
</dbReference>
<proteinExistence type="inferred from homology"/>
<evidence type="ECO:0000256" key="6">
    <source>
        <dbReference type="ARBA" id="ARBA00022679"/>
    </source>
</evidence>
<reference evidence="13" key="2">
    <citation type="submission" date="2021-01" db="UniProtKB">
        <authorList>
            <consortium name="EnsemblMetazoa"/>
        </authorList>
    </citation>
    <scope>IDENTIFICATION</scope>
</reference>
<protein>
    <recommendedName>
        <fullName evidence="12">DNA primase</fullName>
        <ecNumber evidence="12">2.7.7.-</ecNumber>
    </recommendedName>
</protein>
<dbReference type="GO" id="GO:0003899">
    <property type="term" value="F:DNA-directed RNA polymerase activity"/>
    <property type="evidence" value="ECO:0000318"/>
    <property type="project" value="GO_Central"/>
</dbReference>
<evidence type="ECO:0000256" key="11">
    <source>
        <dbReference type="ARBA" id="ARBA00023163"/>
    </source>
</evidence>
<dbReference type="EnsemblMetazoa" id="XM_011682243">
    <property type="protein sequence ID" value="XP_011680545"/>
    <property type="gene ID" value="LOC586401"/>
</dbReference>
<reference evidence="14" key="1">
    <citation type="submission" date="2015-02" db="EMBL/GenBank/DDBJ databases">
        <title>Genome sequencing for Strongylocentrotus purpuratus.</title>
        <authorList>
            <person name="Murali S."/>
            <person name="Liu Y."/>
            <person name="Vee V."/>
            <person name="English A."/>
            <person name="Wang M."/>
            <person name="Skinner E."/>
            <person name="Han Y."/>
            <person name="Muzny D.M."/>
            <person name="Worley K.C."/>
            <person name="Gibbs R.A."/>
        </authorList>
    </citation>
    <scope>NUCLEOTIDE SEQUENCE</scope>
</reference>
<dbReference type="OrthoDB" id="19606at2759"/>
<dbReference type="InParanoid" id="A0A7M7HM45"/>
<dbReference type="CTD" id="5557"/>
<dbReference type="OMA" id="NVTRGFN"/>
<evidence type="ECO:0000256" key="4">
    <source>
        <dbReference type="ARBA" id="ARBA00022478"/>
    </source>
</evidence>
<dbReference type="Gene3D" id="3.90.920.10">
    <property type="entry name" value="DNA primase, PRIM domain"/>
    <property type="match status" value="1"/>
</dbReference>
<keyword evidence="5 12" id="KW-0639">Primosome</keyword>
<keyword evidence="6 12" id="KW-0808">Transferase</keyword>
<evidence type="ECO:0000256" key="5">
    <source>
        <dbReference type="ARBA" id="ARBA00022515"/>
    </source>
</evidence>
<dbReference type="InterPro" id="IPR002755">
    <property type="entry name" value="DNA_primase_S"/>
</dbReference>
<dbReference type="KEGG" id="spu:586401"/>
<dbReference type="PANTHER" id="PTHR10536">
    <property type="entry name" value="DNA PRIMASE SMALL SUBUNIT"/>
    <property type="match status" value="1"/>
</dbReference>
<keyword evidence="4 12" id="KW-0240">DNA-directed RNA polymerase</keyword>
<dbReference type="AlphaFoldDB" id="A0A7M7HM45"/>
<evidence type="ECO:0000256" key="2">
    <source>
        <dbReference type="ARBA" id="ARBA00001946"/>
    </source>
</evidence>
<comment type="cofactor">
    <cofactor evidence="2">
        <name>Mg(2+)</name>
        <dbReference type="ChEBI" id="CHEBI:18420"/>
    </cofactor>
</comment>
<comment type="cofactor">
    <cofactor evidence="1">
        <name>Mn(2+)</name>
        <dbReference type="ChEBI" id="CHEBI:29035"/>
    </cofactor>
</comment>
<evidence type="ECO:0000313" key="13">
    <source>
        <dbReference type="EnsemblMetazoa" id="XP_011680545"/>
    </source>
</evidence>
<evidence type="ECO:0000313" key="14">
    <source>
        <dbReference type="Proteomes" id="UP000007110"/>
    </source>
</evidence>
<organism evidence="13 14">
    <name type="scientific">Strongylocentrotus purpuratus</name>
    <name type="common">Purple sea urchin</name>
    <dbReference type="NCBI Taxonomy" id="7668"/>
    <lineage>
        <taxon>Eukaryota</taxon>
        <taxon>Metazoa</taxon>
        <taxon>Echinodermata</taxon>
        <taxon>Eleutherozoa</taxon>
        <taxon>Echinozoa</taxon>
        <taxon>Echinoidea</taxon>
        <taxon>Euechinoidea</taxon>
        <taxon>Echinacea</taxon>
        <taxon>Camarodonta</taxon>
        <taxon>Echinidea</taxon>
        <taxon>Strongylocentrotidae</taxon>
        <taxon>Strongylocentrotus</taxon>
    </lineage>
</organism>
<dbReference type="CDD" id="cd04860">
    <property type="entry name" value="AE_Prim_S"/>
    <property type="match status" value="1"/>
</dbReference>
<evidence type="ECO:0000256" key="7">
    <source>
        <dbReference type="ARBA" id="ARBA00022695"/>
    </source>
</evidence>
<name>A0A7M7HM45_STRPU</name>
<keyword evidence="9" id="KW-0479">Metal-binding</keyword>
<comment type="similarity">
    <text evidence="3 12">Belongs to the eukaryotic-type primase small subunit family.</text>
</comment>
<accession>A0A7M7HM45</accession>
<evidence type="ECO:0000256" key="12">
    <source>
        <dbReference type="RuleBase" id="RU003514"/>
    </source>
</evidence>
<dbReference type="SUPFAM" id="SSF56747">
    <property type="entry name" value="Prim-pol domain"/>
    <property type="match status" value="1"/>
</dbReference>
<dbReference type="InterPro" id="IPR014052">
    <property type="entry name" value="DNA_primase_ssu_euk/arc"/>
</dbReference>